<keyword evidence="2" id="KW-1185">Reference proteome</keyword>
<gene>
    <name evidence="1" type="ORF">A374_16944</name>
</gene>
<proteinExistence type="predicted"/>
<dbReference type="PATRIC" id="fig|1196324.3.peg.3463"/>
<dbReference type="OrthoDB" id="2961897at2"/>
<comment type="caution">
    <text evidence="1">The sequence shown here is derived from an EMBL/GenBank/DDBJ whole genome shotgun (WGS) entry which is preliminary data.</text>
</comment>
<dbReference type="AlphaFoldDB" id="I8AEX0"/>
<accession>I8AEX0</accession>
<evidence type="ECO:0000313" key="2">
    <source>
        <dbReference type="Proteomes" id="UP000004080"/>
    </source>
</evidence>
<reference evidence="1 2" key="1">
    <citation type="journal article" date="2012" name="J. Bacteriol.">
        <title>Genome of Bacillus macauensis ZFHKF-1, a Long-Chain-Forming Bacterium.</title>
        <authorList>
            <person name="Cai L."/>
            <person name="Zhang T."/>
        </authorList>
    </citation>
    <scope>NUCLEOTIDE SEQUENCE [LARGE SCALE GENOMIC DNA]</scope>
    <source>
        <strain evidence="1 2">ZFHKF-1</strain>
    </source>
</reference>
<protein>
    <submittedName>
        <fullName evidence="1">Uncharacterized protein</fullName>
    </submittedName>
</protein>
<sequence length="350" mass="40555">MEIVFEHNIKLDNHVITKLLEQNDKRALFIYSYGLRWNIERLCVPTQISFILDLLGKKPVATNIKSVRNSLKVLVEMKLIKVYSDITLKKEAEIDSLNKNEQIFVVAKESLSEENYTLVKADYIDKAMINFLELEKEDMVATVLLLSRNIERKDEVLQITWHSTEKLSKELKIRKARLFELIDGLKELEVIYFEKLTFEFGEGKKKEHLIYSMFDGSEQVKMAMMNAKANGKLDARAKDAIKHNENYIIVPLYDEETDQMIYANQFAKDEDVYNRLIYVIFNGEILQPTNYELNVRSIKVVNSVYKDFGKDTLVQALDDIAFKASGADNPTGYLISRLPEISRELSQKVS</sequence>
<organism evidence="1 2">
    <name type="scientific">Fictibacillus macauensis ZFHKF-1</name>
    <dbReference type="NCBI Taxonomy" id="1196324"/>
    <lineage>
        <taxon>Bacteria</taxon>
        <taxon>Bacillati</taxon>
        <taxon>Bacillota</taxon>
        <taxon>Bacilli</taxon>
        <taxon>Bacillales</taxon>
        <taxon>Fictibacillaceae</taxon>
        <taxon>Fictibacillus</taxon>
    </lineage>
</organism>
<dbReference type="EMBL" id="AKKV01000039">
    <property type="protein sequence ID" value="EIT84152.1"/>
    <property type="molecule type" value="Genomic_DNA"/>
</dbReference>
<evidence type="ECO:0000313" key="1">
    <source>
        <dbReference type="EMBL" id="EIT84152.1"/>
    </source>
</evidence>
<dbReference type="Proteomes" id="UP000004080">
    <property type="component" value="Unassembled WGS sequence"/>
</dbReference>
<name>I8AEX0_9BACL</name>